<feature type="compositionally biased region" description="Pro residues" evidence="1">
    <location>
        <begin position="23"/>
        <end position="32"/>
    </location>
</feature>
<feature type="compositionally biased region" description="Basic and acidic residues" evidence="1">
    <location>
        <begin position="303"/>
        <end position="316"/>
    </location>
</feature>
<name>A0A8H3FUA6_9LECA</name>
<keyword evidence="3" id="KW-1185">Reference proteome</keyword>
<evidence type="ECO:0000313" key="3">
    <source>
        <dbReference type="Proteomes" id="UP000664203"/>
    </source>
</evidence>
<feature type="region of interest" description="Disordered" evidence="1">
    <location>
        <begin position="21"/>
        <end position="41"/>
    </location>
</feature>
<dbReference type="Proteomes" id="UP000664203">
    <property type="component" value="Unassembled WGS sequence"/>
</dbReference>
<feature type="compositionally biased region" description="Basic and acidic residues" evidence="1">
    <location>
        <begin position="408"/>
        <end position="418"/>
    </location>
</feature>
<feature type="compositionally biased region" description="Basic and acidic residues" evidence="1">
    <location>
        <begin position="274"/>
        <end position="283"/>
    </location>
</feature>
<reference evidence="2" key="1">
    <citation type="submission" date="2021-03" db="EMBL/GenBank/DDBJ databases">
        <authorList>
            <person name="Tagirdzhanova G."/>
        </authorList>
    </citation>
    <scope>NUCLEOTIDE SEQUENCE</scope>
</reference>
<proteinExistence type="predicted"/>
<dbReference type="OrthoDB" id="5312137at2759"/>
<evidence type="ECO:0000256" key="1">
    <source>
        <dbReference type="SAM" id="MobiDB-lite"/>
    </source>
</evidence>
<feature type="compositionally biased region" description="Polar residues" evidence="1">
    <location>
        <begin position="427"/>
        <end position="451"/>
    </location>
</feature>
<gene>
    <name evidence="2" type="ORF">ALECFALPRED_004537</name>
</gene>
<feature type="region of interest" description="Disordered" evidence="1">
    <location>
        <begin position="274"/>
        <end position="381"/>
    </location>
</feature>
<organism evidence="2 3">
    <name type="scientific">Alectoria fallacina</name>
    <dbReference type="NCBI Taxonomy" id="1903189"/>
    <lineage>
        <taxon>Eukaryota</taxon>
        <taxon>Fungi</taxon>
        <taxon>Dikarya</taxon>
        <taxon>Ascomycota</taxon>
        <taxon>Pezizomycotina</taxon>
        <taxon>Lecanoromycetes</taxon>
        <taxon>OSLEUM clade</taxon>
        <taxon>Lecanoromycetidae</taxon>
        <taxon>Lecanorales</taxon>
        <taxon>Lecanorineae</taxon>
        <taxon>Parmeliaceae</taxon>
        <taxon>Alectoria</taxon>
    </lineage>
</organism>
<protein>
    <submittedName>
        <fullName evidence="2">Uncharacterized protein</fullName>
    </submittedName>
</protein>
<dbReference type="AlphaFoldDB" id="A0A8H3FUA6"/>
<dbReference type="EMBL" id="CAJPDR010000280">
    <property type="protein sequence ID" value="CAF9930150.1"/>
    <property type="molecule type" value="Genomic_DNA"/>
</dbReference>
<accession>A0A8H3FUA6</accession>
<sequence>MATEWSRSPVQESEIAVAVMLPPSLPSQPPQPSLAGSLGKRKRGQESVAGSVVAATSASYGFAPSVKEKVERFNGGFQCWHCSAPKSHICHVIGRRERVLFQDLQLQGRLSIQHPDQAENAIPLCPLCHDALDEISSPGWVFIPTDLQYFLDFERRDYKRRREMLDSTGAYTVCVSPSPGQYLQHQRKEVEEDAHGGLYACYVLRHYMGRMPGMSQMRPGLSPYTEPKTWHGDPMAALSKAFKAVGMTPLAFPADVRNKLMELSILYGTNDQLLNDRPRRQSDMDLEDGPGPSPCTSTSTNEESEHQSKTGTDRTRASARQRTPSPPKRQRGAPDGLQAQRTILKRKRSRGDEHEDINTPPSDTRGWRKRPMPETHWKWGPGATSEMAMDFYDSIYHIPQKQMTTSLETKEHSDKAPRESLLPSPNPSEKNGSTGRSPIPTSQHKTPTFLSDSKLEHKHAISLNR</sequence>
<feature type="region of interest" description="Disordered" evidence="1">
    <location>
        <begin position="403"/>
        <end position="465"/>
    </location>
</feature>
<comment type="caution">
    <text evidence="2">The sequence shown here is derived from an EMBL/GenBank/DDBJ whole genome shotgun (WGS) entry which is preliminary data.</text>
</comment>
<evidence type="ECO:0000313" key="2">
    <source>
        <dbReference type="EMBL" id="CAF9930150.1"/>
    </source>
</evidence>